<dbReference type="Proteomes" id="UP000323067">
    <property type="component" value="Chromosome vi"/>
</dbReference>
<proteinExistence type="predicted"/>
<evidence type="ECO:0000313" key="2">
    <source>
        <dbReference type="Proteomes" id="UP000323067"/>
    </source>
</evidence>
<accession>A0A2H4SDP5</accession>
<protein>
    <submittedName>
        <fullName evidence="1">Uncharacterized protein</fullName>
    </submittedName>
</protein>
<gene>
    <name evidence="1" type="ORF">A9K55_005877</name>
</gene>
<reference evidence="1 2" key="1">
    <citation type="journal article" date="2017" name="BMC Genomics">
        <title>Chromosome level assembly and secondary metabolite potential of the parasitic fungus Cordyceps militaris.</title>
        <authorList>
            <person name="Kramer G.J."/>
            <person name="Nodwell J.R."/>
        </authorList>
    </citation>
    <scope>NUCLEOTIDE SEQUENCE [LARGE SCALE GENOMIC DNA]</scope>
    <source>
        <strain evidence="1 2">ATCC 34164</strain>
    </source>
</reference>
<organism evidence="1 2">
    <name type="scientific">Cordyceps militaris</name>
    <name type="common">Caterpillar fungus</name>
    <name type="synonym">Clavaria militaris</name>
    <dbReference type="NCBI Taxonomy" id="73501"/>
    <lineage>
        <taxon>Eukaryota</taxon>
        <taxon>Fungi</taxon>
        <taxon>Dikarya</taxon>
        <taxon>Ascomycota</taxon>
        <taxon>Pezizomycotina</taxon>
        <taxon>Sordariomycetes</taxon>
        <taxon>Hypocreomycetidae</taxon>
        <taxon>Hypocreales</taxon>
        <taxon>Cordycipitaceae</taxon>
        <taxon>Cordyceps</taxon>
    </lineage>
</organism>
<name>A0A2H4SDP5_CORMI</name>
<dbReference type="AlphaFoldDB" id="A0A2H4SDP5"/>
<dbReference type="VEuPathDB" id="FungiDB:CCM_03090"/>
<sequence>MGSTPRRRTKVPAAPGAYAATLAGGNLTGTFAVNTSGYQLLKAGVGRVSGLSKPPPGALQSAGQGRAAMLVSWSNAVYHTFDHVQRAFCSSGTQPDYHYRDVVLATLTR</sequence>
<dbReference type="EMBL" id="CP023323">
    <property type="protein sequence ID" value="ATY61241.1"/>
    <property type="molecule type" value="Genomic_DNA"/>
</dbReference>
<evidence type="ECO:0000313" key="1">
    <source>
        <dbReference type="EMBL" id="ATY61241.1"/>
    </source>
</evidence>
<dbReference type="VEuPathDB" id="FungiDB:A9K55_005877"/>